<dbReference type="OrthoDB" id="7925327at2"/>
<dbReference type="InterPro" id="IPR016181">
    <property type="entry name" value="Acyl_CoA_acyltransferase"/>
</dbReference>
<dbReference type="EMBL" id="JMQM01000001">
    <property type="protein sequence ID" value="KFB10043.1"/>
    <property type="molecule type" value="Genomic_DNA"/>
</dbReference>
<keyword evidence="2" id="KW-0012">Acyltransferase</keyword>
<dbReference type="InterPro" id="IPR050832">
    <property type="entry name" value="Bact_Acetyltransf"/>
</dbReference>
<evidence type="ECO:0000256" key="2">
    <source>
        <dbReference type="ARBA" id="ARBA00023315"/>
    </source>
</evidence>
<sequence>MTFYLRTAAPSDLPAVQQLLAETWHATYDRLYGVEKVTELTARWHSQETLRKRLTLPHSEFVLADDGSNILGMAFARMEKKDVRLHQLYVSPRHQKRGIGRALLAEVMDCFPEAETISLEVDENNVQALTFYQRNGFSECGRTSDCGGNGDELPALILSRSLRPDS</sequence>
<organism evidence="4 5">
    <name type="scientific">Nitratireductor basaltis</name>
    <dbReference type="NCBI Taxonomy" id="472175"/>
    <lineage>
        <taxon>Bacteria</taxon>
        <taxon>Pseudomonadati</taxon>
        <taxon>Pseudomonadota</taxon>
        <taxon>Alphaproteobacteria</taxon>
        <taxon>Hyphomicrobiales</taxon>
        <taxon>Phyllobacteriaceae</taxon>
        <taxon>Nitratireductor</taxon>
    </lineage>
</organism>
<dbReference type="GO" id="GO:0016747">
    <property type="term" value="F:acyltransferase activity, transferring groups other than amino-acyl groups"/>
    <property type="evidence" value="ECO:0007669"/>
    <property type="project" value="InterPro"/>
</dbReference>
<dbReference type="STRING" id="472175.EL18_01071"/>
<dbReference type="AlphaFoldDB" id="A0A084UAQ7"/>
<dbReference type="Gene3D" id="3.40.630.30">
    <property type="match status" value="1"/>
</dbReference>
<name>A0A084UAQ7_9HYPH</name>
<keyword evidence="5" id="KW-1185">Reference proteome</keyword>
<dbReference type="RefSeq" id="WP_036480544.1">
    <property type="nucleotide sequence ID" value="NZ_JMQM01000001.1"/>
</dbReference>
<dbReference type="SUPFAM" id="SSF55729">
    <property type="entry name" value="Acyl-CoA N-acyltransferases (Nat)"/>
    <property type="match status" value="1"/>
</dbReference>
<comment type="caution">
    <text evidence="4">The sequence shown here is derived from an EMBL/GenBank/DDBJ whole genome shotgun (WGS) entry which is preliminary data.</text>
</comment>
<reference evidence="4 5" key="1">
    <citation type="submission" date="2014-05" db="EMBL/GenBank/DDBJ databases">
        <title>Draft Genome Sequence of Nitratireductor basaltis Strain UMTGB225, A Marine Bacterium Isolated from Green Barrel Tunicate.</title>
        <authorList>
            <person name="Gan H.Y."/>
        </authorList>
    </citation>
    <scope>NUCLEOTIDE SEQUENCE [LARGE SCALE GENOMIC DNA]</scope>
    <source>
        <strain evidence="4 5">UMTGB225</strain>
    </source>
</reference>
<gene>
    <name evidence="4" type="ORF">EL18_01071</name>
</gene>
<dbReference type="PROSITE" id="PS51186">
    <property type="entry name" value="GNAT"/>
    <property type="match status" value="1"/>
</dbReference>
<feature type="domain" description="N-acetyltransferase" evidence="3">
    <location>
        <begin position="3"/>
        <end position="163"/>
    </location>
</feature>
<dbReference type="InterPro" id="IPR000182">
    <property type="entry name" value="GNAT_dom"/>
</dbReference>
<dbReference type="Pfam" id="PF13673">
    <property type="entry name" value="Acetyltransf_10"/>
    <property type="match status" value="1"/>
</dbReference>
<evidence type="ECO:0000313" key="5">
    <source>
        <dbReference type="Proteomes" id="UP000053675"/>
    </source>
</evidence>
<evidence type="ECO:0000313" key="4">
    <source>
        <dbReference type="EMBL" id="KFB10043.1"/>
    </source>
</evidence>
<accession>A0A084UAQ7</accession>
<evidence type="ECO:0000259" key="3">
    <source>
        <dbReference type="PROSITE" id="PS51186"/>
    </source>
</evidence>
<evidence type="ECO:0000256" key="1">
    <source>
        <dbReference type="ARBA" id="ARBA00022679"/>
    </source>
</evidence>
<protein>
    <submittedName>
        <fullName evidence="4">GCN5-like N-acetyltransferase</fullName>
    </submittedName>
</protein>
<proteinExistence type="predicted"/>
<dbReference type="CDD" id="cd04301">
    <property type="entry name" value="NAT_SF"/>
    <property type="match status" value="1"/>
</dbReference>
<dbReference type="eggNOG" id="COG0456">
    <property type="taxonomic scope" value="Bacteria"/>
</dbReference>
<keyword evidence="1 4" id="KW-0808">Transferase</keyword>
<dbReference type="Proteomes" id="UP000053675">
    <property type="component" value="Unassembled WGS sequence"/>
</dbReference>
<dbReference type="PANTHER" id="PTHR43877">
    <property type="entry name" value="AMINOALKYLPHOSPHONATE N-ACETYLTRANSFERASE-RELATED-RELATED"/>
    <property type="match status" value="1"/>
</dbReference>
<dbReference type="PATRIC" id="fig|472175.3.peg.1080"/>